<feature type="coiled-coil region" evidence="1">
    <location>
        <begin position="719"/>
        <end position="784"/>
    </location>
</feature>
<protein>
    <submittedName>
        <fullName evidence="3">Uncharacterized protein</fullName>
    </submittedName>
</protein>
<feature type="compositionally biased region" description="Polar residues" evidence="2">
    <location>
        <begin position="979"/>
        <end position="988"/>
    </location>
</feature>
<evidence type="ECO:0000256" key="1">
    <source>
        <dbReference type="SAM" id="Coils"/>
    </source>
</evidence>
<dbReference type="Proteomes" id="UP000323386">
    <property type="component" value="Unassembled WGS sequence"/>
</dbReference>
<keyword evidence="1" id="KW-0175">Coiled coil</keyword>
<dbReference type="EMBL" id="OOIP01000020">
    <property type="protein sequence ID" value="SPO40508.1"/>
    <property type="molecule type" value="Genomic_DNA"/>
</dbReference>
<proteinExistence type="predicted"/>
<feature type="compositionally biased region" description="Basic residues" evidence="2">
    <location>
        <begin position="1017"/>
        <end position="1027"/>
    </location>
</feature>
<feature type="compositionally biased region" description="Low complexity" evidence="2">
    <location>
        <begin position="991"/>
        <end position="1016"/>
    </location>
</feature>
<name>A0A5C3F7Q2_9BASI</name>
<evidence type="ECO:0000313" key="3">
    <source>
        <dbReference type="EMBL" id="SPO40508.1"/>
    </source>
</evidence>
<gene>
    <name evidence="3" type="ORF">PSFLO_05990</name>
</gene>
<feature type="region of interest" description="Disordered" evidence="2">
    <location>
        <begin position="198"/>
        <end position="352"/>
    </location>
</feature>
<accession>A0A5C3F7Q2</accession>
<evidence type="ECO:0000313" key="4">
    <source>
        <dbReference type="Proteomes" id="UP000323386"/>
    </source>
</evidence>
<evidence type="ECO:0000256" key="2">
    <source>
        <dbReference type="SAM" id="MobiDB-lite"/>
    </source>
</evidence>
<sequence>MILKRRFDELLAGIPGDEARAQSEFAFAQRPPPKAQKSFQFAPRRREGGGQCQDFLSSPWTSPADGPTLQARAPLAPTSLPAGRQQGSLRVTPGDERAKGQAPHLTVRLADRDRLQRELTPPLSSGDTRASGRADDAPIAGAAAVGARSLTVDVPVARQDRQGVGSTAPAVDFRFSRTQMTPAPAFTFDLRRERALPEPCRPSIPAASPGPGREDSLGMGKGTARKDMAKSPTATLMSAQRVPGQGKAVRAQHVPHASLAVPEQPEVDPSPTVRAAEGPMLDDARSYGERTGTCASASALDEDAGHGHDTRATSSAYKTESLADLEAGYPDSLINGRDPSERGEHHSRDGGATEKQLEALNTMQEIIVKLRQKDAELEQLKAHNVALAKSDAARSKKLRSLKARAEAAAKRADDIMTDWREHRERYTSALAVARQEQVEISALRKEIRSCLEGKMPRMSEVWARIERQTTGTDASIFAWPCCAPGCSSAAPRTAGASMQGHLPDVVQHIRDELTTCAKVSNEQTRAGKSRAPSEPRTALEAASMMTESESRAFVRRTAVESADLQRQRAEQALFDLAGERDRCKELRQDWKAASESLAGKVALIAELEGQRSDAKATQLRDAEELRSAKERVNSLSTELHQARQALTEAKAAASETQLAITAAEQRAAELQHGLDLSEARERASQEAHARIYQELDEARSIVGAKEGELNELRLKLGEAARSELEKEKLRGELDQLRSSNSALIAAAGEAAVDKEAFAVLRAELEQARQKIEQVEEAAKVGERAIEAQQTLLPRYFSKRLMHWKAKYEERMLKRAEIIQEVGQSGLTDSQRRASHTDPQLSCVQLEASKRKLEDENQSLREGIESIVQQLNEREAKPQDEDEAAAATEHAASHALYQPGRRRRGILLDSYSPVGSPVPDSDGSGLGEAAPAPRQATTTDTTDATREVGEGTGDGNSARHAELSEADAGGEQEVPEHRPTTTVNQSGVTTGAADHAAPSSTDAPDAPSQDQQAQSARPRVRRRAKRAATRPSGPQENRDGGDGEAGGSGSAAGPVRRRSTSGYDLRPFRR</sequence>
<feature type="coiled-coil region" evidence="1">
    <location>
        <begin position="625"/>
        <end position="666"/>
    </location>
</feature>
<feature type="coiled-coil region" evidence="1">
    <location>
        <begin position="842"/>
        <end position="869"/>
    </location>
</feature>
<feature type="region of interest" description="Disordered" evidence="2">
    <location>
        <begin position="872"/>
        <end position="1069"/>
    </location>
</feature>
<dbReference type="AlphaFoldDB" id="A0A5C3F7Q2"/>
<feature type="compositionally biased region" description="Basic and acidic residues" evidence="2">
    <location>
        <begin position="338"/>
        <end position="352"/>
    </location>
</feature>
<reference evidence="3 4" key="1">
    <citation type="submission" date="2018-03" db="EMBL/GenBank/DDBJ databases">
        <authorList>
            <person name="Guldener U."/>
        </authorList>
    </citation>
    <scope>NUCLEOTIDE SEQUENCE [LARGE SCALE GENOMIC DNA]</scope>
    <source>
        <strain evidence="3 4">DAOM196992</strain>
    </source>
</reference>
<feature type="compositionally biased region" description="Low complexity" evidence="2">
    <location>
        <begin position="928"/>
        <end position="941"/>
    </location>
</feature>
<organism evidence="3 4">
    <name type="scientific">Pseudozyma flocculosa</name>
    <dbReference type="NCBI Taxonomy" id="84751"/>
    <lineage>
        <taxon>Eukaryota</taxon>
        <taxon>Fungi</taxon>
        <taxon>Dikarya</taxon>
        <taxon>Basidiomycota</taxon>
        <taxon>Ustilaginomycotina</taxon>
        <taxon>Ustilaginomycetes</taxon>
        <taxon>Ustilaginales</taxon>
        <taxon>Ustilaginaceae</taxon>
        <taxon>Pseudozyma</taxon>
    </lineage>
</organism>
<feature type="compositionally biased region" description="Low complexity" evidence="2">
    <location>
        <begin position="884"/>
        <end position="894"/>
    </location>
</feature>
<keyword evidence="4" id="KW-1185">Reference proteome</keyword>
<feature type="region of interest" description="Disordered" evidence="2">
    <location>
        <begin position="25"/>
        <end position="135"/>
    </location>
</feature>